<dbReference type="PANTHER" id="PTHR33677">
    <property type="entry name" value="TRANSCRIPTIONAL REPRESSOR FRMR-RELATED"/>
    <property type="match status" value="1"/>
</dbReference>
<dbReference type="GO" id="GO:0045892">
    <property type="term" value="P:negative regulation of DNA-templated transcription"/>
    <property type="evidence" value="ECO:0007669"/>
    <property type="project" value="UniProtKB-ARBA"/>
</dbReference>
<keyword evidence="4" id="KW-1185">Reference proteome</keyword>
<feature type="region of interest" description="Disordered" evidence="2">
    <location>
        <begin position="1"/>
        <end position="29"/>
    </location>
</feature>
<dbReference type="PANTHER" id="PTHR33677:SF3">
    <property type="entry name" value="COPPER-SENSING TRANSCRIPTIONAL REPRESSOR RICR"/>
    <property type="match status" value="1"/>
</dbReference>
<evidence type="ECO:0000313" key="4">
    <source>
        <dbReference type="Proteomes" id="UP000324536"/>
    </source>
</evidence>
<dbReference type="AlphaFoldDB" id="A0A5C1YS58"/>
<dbReference type="Proteomes" id="UP000324536">
    <property type="component" value="Chromosome"/>
</dbReference>
<organism evidence="3 4">
    <name type="scientific">Acetobacter vaccinii</name>
    <dbReference type="NCBI Taxonomy" id="2592655"/>
    <lineage>
        <taxon>Bacteria</taxon>
        <taxon>Pseudomonadati</taxon>
        <taxon>Pseudomonadota</taxon>
        <taxon>Alphaproteobacteria</taxon>
        <taxon>Acetobacterales</taxon>
        <taxon>Acetobacteraceae</taxon>
        <taxon>Acetobacter</taxon>
    </lineage>
</organism>
<evidence type="ECO:0000313" key="3">
    <source>
        <dbReference type="EMBL" id="QEO18643.1"/>
    </source>
</evidence>
<dbReference type="Pfam" id="PF02583">
    <property type="entry name" value="Trns_repr_metal"/>
    <property type="match status" value="1"/>
</dbReference>
<dbReference type="EMBL" id="CP043506">
    <property type="protein sequence ID" value="QEO18643.1"/>
    <property type="molecule type" value="Genomic_DNA"/>
</dbReference>
<accession>A0A5C1YS58</accession>
<reference evidence="3 4" key="1">
    <citation type="submission" date="2019-09" db="EMBL/GenBank/DDBJ databases">
        <title>Genome sequencing of strain KACC 21233.</title>
        <authorList>
            <person name="Heo J."/>
            <person name="Kim S.-J."/>
            <person name="Kim J.-S."/>
            <person name="Hong S.-B."/>
            <person name="Kwon S.-W."/>
        </authorList>
    </citation>
    <scope>NUCLEOTIDE SEQUENCE [LARGE SCALE GENOMIC DNA]</scope>
    <source>
        <strain evidence="3 4">KACC 21233</strain>
    </source>
</reference>
<dbReference type="CDD" id="cd10148">
    <property type="entry name" value="CsoR-like_DUF156"/>
    <property type="match status" value="1"/>
</dbReference>
<dbReference type="InterPro" id="IPR003735">
    <property type="entry name" value="Metal_Tscrpt_repr"/>
</dbReference>
<sequence>MTDSSHSPAGCTACNDGTQPDDPTKDRQVVQPDKAALLNRLRRIEGQVGGIASMVRDDRYCVDILTQLSAVRSAIDAVSIQILNTHAQGCVRRAVQDNGGAESLDELMSVIRRMIR</sequence>
<dbReference type="GO" id="GO:0046872">
    <property type="term" value="F:metal ion binding"/>
    <property type="evidence" value="ECO:0007669"/>
    <property type="project" value="InterPro"/>
</dbReference>
<dbReference type="Gene3D" id="1.20.58.1000">
    <property type="entry name" value="Metal-sensitive repressor, helix protomer"/>
    <property type="match status" value="1"/>
</dbReference>
<protein>
    <submittedName>
        <fullName evidence="3">Metal-sensitive transcriptional regulator</fullName>
    </submittedName>
</protein>
<evidence type="ECO:0000256" key="2">
    <source>
        <dbReference type="SAM" id="MobiDB-lite"/>
    </source>
</evidence>
<proteinExistence type="inferred from homology"/>
<dbReference type="InterPro" id="IPR038390">
    <property type="entry name" value="Metal_Tscrpt_repr_sf"/>
</dbReference>
<dbReference type="KEGG" id="acek:FLP30_08275"/>
<comment type="similarity">
    <text evidence="1">Belongs to the FrmR/RcnR family.</text>
</comment>
<name>A0A5C1YS58_9PROT</name>
<gene>
    <name evidence="3" type="ORF">FLP30_08275</name>
</gene>
<dbReference type="OrthoDB" id="9811244at2"/>
<dbReference type="GO" id="GO:0003677">
    <property type="term" value="F:DNA binding"/>
    <property type="evidence" value="ECO:0007669"/>
    <property type="project" value="InterPro"/>
</dbReference>
<evidence type="ECO:0000256" key="1">
    <source>
        <dbReference type="ARBA" id="ARBA00005260"/>
    </source>
</evidence>